<accession>A0A6G1JFQ7</accession>
<reference evidence="1" key="1">
    <citation type="journal article" date="2020" name="Stud. Mycol.">
        <title>101 Dothideomycetes genomes: a test case for predicting lifestyles and emergence of pathogens.</title>
        <authorList>
            <person name="Haridas S."/>
            <person name="Albert R."/>
            <person name="Binder M."/>
            <person name="Bloem J."/>
            <person name="Labutti K."/>
            <person name="Salamov A."/>
            <person name="Andreopoulos B."/>
            <person name="Baker S."/>
            <person name="Barry K."/>
            <person name="Bills G."/>
            <person name="Bluhm B."/>
            <person name="Cannon C."/>
            <person name="Castanera R."/>
            <person name="Culley D."/>
            <person name="Daum C."/>
            <person name="Ezra D."/>
            <person name="Gonzalez J."/>
            <person name="Henrissat B."/>
            <person name="Kuo A."/>
            <person name="Liang C."/>
            <person name="Lipzen A."/>
            <person name="Lutzoni F."/>
            <person name="Magnuson J."/>
            <person name="Mondo S."/>
            <person name="Nolan M."/>
            <person name="Ohm R."/>
            <person name="Pangilinan J."/>
            <person name="Park H.-J."/>
            <person name="Ramirez L."/>
            <person name="Alfaro M."/>
            <person name="Sun H."/>
            <person name="Tritt A."/>
            <person name="Yoshinaga Y."/>
            <person name="Zwiers L.-H."/>
            <person name="Turgeon B."/>
            <person name="Goodwin S."/>
            <person name="Spatafora J."/>
            <person name="Crous P."/>
            <person name="Grigoriev I."/>
        </authorList>
    </citation>
    <scope>NUCLEOTIDE SEQUENCE</scope>
    <source>
        <strain evidence="1">CBS 122367</strain>
    </source>
</reference>
<dbReference type="EMBL" id="MU005572">
    <property type="protein sequence ID" value="KAF2689404.1"/>
    <property type="molecule type" value="Genomic_DNA"/>
</dbReference>
<dbReference type="AlphaFoldDB" id="A0A6G1JFQ7"/>
<evidence type="ECO:0000313" key="2">
    <source>
        <dbReference type="Proteomes" id="UP000799291"/>
    </source>
</evidence>
<evidence type="ECO:0000313" key="1">
    <source>
        <dbReference type="EMBL" id="KAF2689404.1"/>
    </source>
</evidence>
<name>A0A6G1JFQ7_9PLEO</name>
<dbReference type="Proteomes" id="UP000799291">
    <property type="component" value="Unassembled WGS sequence"/>
</dbReference>
<organism evidence="1 2">
    <name type="scientific">Lentithecium fluviatile CBS 122367</name>
    <dbReference type="NCBI Taxonomy" id="1168545"/>
    <lineage>
        <taxon>Eukaryota</taxon>
        <taxon>Fungi</taxon>
        <taxon>Dikarya</taxon>
        <taxon>Ascomycota</taxon>
        <taxon>Pezizomycotina</taxon>
        <taxon>Dothideomycetes</taxon>
        <taxon>Pleosporomycetidae</taxon>
        <taxon>Pleosporales</taxon>
        <taxon>Massarineae</taxon>
        <taxon>Lentitheciaceae</taxon>
        <taxon>Lentithecium</taxon>
    </lineage>
</organism>
<sequence>MVRVRENGDIHYGSCGHGKLEMRSRARICPIRASSAHAPGHREPYSDSLILPLLITFVSVRAESHPRPAQLHPLELE</sequence>
<gene>
    <name evidence="1" type="ORF">K458DRAFT_127367</name>
</gene>
<proteinExistence type="predicted"/>
<keyword evidence="2" id="KW-1185">Reference proteome</keyword>
<protein>
    <submittedName>
        <fullName evidence="1">Uncharacterized protein</fullName>
    </submittedName>
</protein>